<dbReference type="Gene3D" id="3.10.450.50">
    <property type="match status" value="1"/>
</dbReference>
<evidence type="ECO:0000259" key="11">
    <source>
        <dbReference type="Pfam" id="PF12680"/>
    </source>
</evidence>
<dbReference type="PANTHER" id="PTHR43133">
    <property type="entry name" value="RNA POLYMERASE ECF-TYPE SIGMA FACTO"/>
    <property type="match status" value="1"/>
</dbReference>
<keyword evidence="3 7" id="KW-0805">Transcription regulation</keyword>
<dbReference type="InterPro" id="IPR036388">
    <property type="entry name" value="WH-like_DNA-bd_sf"/>
</dbReference>
<accession>A0ABZ1BQP2</accession>
<dbReference type="Gene3D" id="1.10.1740.10">
    <property type="match status" value="1"/>
</dbReference>
<evidence type="ECO:0000256" key="2">
    <source>
        <dbReference type="ARBA" id="ARBA00011344"/>
    </source>
</evidence>
<keyword evidence="5 7" id="KW-0238">DNA-binding</keyword>
<comment type="similarity">
    <text evidence="1 7">Belongs to the sigma-70 factor family. ECF subfamily.</text>
</comment>
<sequence>MTEPQALHELGRSVYQLATTFQQMIEPHRPALWRYCLRLTGSAWDAEDLVQETLMRAFARLTHWQPLEPRAYLFRIASNAWIDQQRRTRGVREELDEGDPTTAAETGGTQVDPAETLAAMEHLVGLLPPRQRVVVLLIDVFDFTAAEVAGMIGSTEGAVKAAVHRARSTLRAAADRPEPPRVVPVTRPSSRVVAAYLEAFNRRDPDGIAALLTDDATCDIVGLGVEYGKETIRKYSLADWAAEPEDQWAELGVLDGRETVFVYYRTPEHEKALAWLITLGTAGERITAINGYYFCPELIRYAAERLGVPAITHGYRV</sequence>
<dbReference type="PROSITE" id="PS01063">
    <property type="entry name" value="SIGMA70_ECF"/>
    <property type="match status" value="1"/>
</dbReference>
<comment type="subunit">
    <text evidence="2">Interacts transiently with the RNA polymerase catalytic core formed by RpoA, RpoB, RpoC and RpoZ (2 alpha, 1 beta, 1 beta' and 1 omega subunit) to form the RNA polymerase holoenzyme that can initiate transcription.</text>
</comment>
<dbReference type="RefSeq" id="WP_324669312.1">
    <property type="nucleotide sequence ID" value="NZ_CP141614.1"/>
</dbReference>
<dbReference type="EMBL" id="CP141614">
    <property type="protein sequence ID" value="WRP14925.1"/>
    <property type="molecule type" value="Genomic_DNA"/>
</dbReference>
<feature type="domain" description="RNA polymerase sigma factor 70 region 4 type 2" evidence="10">
    <location>
        <begin position="119"/>
        <end position="170"/>
    </location>
</feature>
<organism evidence="12 13">
    <name type="scientific">Geochorda subterranea</name>
    <dbReference type="NCBI Taxonomy" id="3109564"/>
    <lineage>
        <taxon>Bacteria</taxon>
        <taxon>Bacillati</taxon>
        <taxon>Bacillota</taxon>
        <taxon>Limnochordia</taxon>
        <taxon>Limnochordales</taxon>
        <taxon>Geochordaceae</taxon>
        <taxon>Geochorda</taxon>
    </lineage>
</organism>
<protein>
    <recommendedName>
        <fullName evidence="7">RNA polymerase sigma factor</fullName>
    </recommendedName>
</protein>
<dbReference type="Pfam" id="PF12680">
    <property type="entry name" value="SnoaL_2"/>
    <property type="match status" value="1"/>
</dbReference>
<evidence type="ECO:0000259" key="9">
    <source>
        <dbReference type="Pfam" id="PF04542"/>
    </source>
</evidence>
<evidence type="ECO:0000256" key="6">
    <source>
        <dbReference type="ARBA" id="ARBA00023163"/>
    </source>
</evidence>
<keyword evidence="6 7" id="KW-0804">Transcription</keyword>
<feature type="domain" description="SnoaL-like" evidence="11">
    <location>
        <begin position="193"/>
        <end position="266"/>
    </location>
</feature>
<evidence type="ECO:0000313" key="12">
    <source>
        <dbReference type="EMBL" id="WRP14925.1"/>
    </source>
</evidence>
<dbReference type="InterPro" id="IPR037401">
    <property type="entry name" value="SnoaL-like"/>
</dbReference>
<dbReference type="InterPro" id="IPR007627">
    <property type="entry name" value="RNA_pol_sigma70_r2"/>
</dbReference>
<keyword evidence="4 7" id="KW-0731">Sigma factor</keyword>
<dbReference type="InterPro" id="IPR014284">
    <property type="entry name" value="RNA_pol_sigma-70_dom"/>
</dbReference>
<feature type="domain" description="RNA polymerase sigma-70 region 2" evidence="9">
    <location>
        <begin position="24"/>
        <end position="89"/>
    </location>
</feature>
<evidence type="ECO:0000256" key="4">
    <source>
        <dbReference type="ARBA" id="ARBA00023082"/>
    </source>
</evidence>
<dbReference type="SUPFAM" id="SSF54427">
    <property type="entry name" value="NTF2-like"/>
    <property type="match status" value="1"/>
</dbReference>
<dbReference type="InterPro" id="IPR013325">
    <property type="entry name" value="RNA_pol_sigma_r2"/>
</dbReference>
<dbReference type="Pfam" id="PF08281">
    <property type="entry name" value="Sigma70_r4_2"/>
    <property type="match status" value="1"/>
</dbReference>
<evidence type="ECO:0000256" key="5">
    <source>
        <dbReference type="ARBA" id="ARBA00023125"/>
    </source>
</evidence>
<proteinExistence type="inferred from homology"/>
<evidence type="ECO:0000259" key="10">
    <source>
        <dbReference type="Pfam" id="PF08281"/>
    </source>
</evidence>
<dbReference type="Pfam" id="PF04542">
    <property type="entry name" value="Sigma70_r2"/>
    <property type="match status" value="1"/>
</dbReference>
<dbReference type="Gene3D" id="1.10.10.10">
    <property type="entry name" value="Winged helix-like DNA-binding domain superfamily/Winged helix DNA-binding domain"/>
    <property type="match status" value="1"/>
</dbReference>
<feature type="region of interest" description="Disordered" evidence="8">
    <location>
        <begin position="87"/>
        <end position="109"/>
    </location>
</feature>
<dbReference type="SUPFAM" id="SSF88659">
    <property type="entry name" value="Sigma3 and sigma4 domains of RNA polymerase sigma factors"/>
    <property type="match status" value="1"/>
</dbReference>
<evidence type="ECO:0000256" key="3">
    <source>
        <dbReference type="ARBA" id="ARBA00023015"/>
    </source>
</evidence>
<gene>
    <name evidence="12" type="ORF">VLY81_01765</name>
</gene>
<reference evidence="13" key="1">
    <citation type="submission" date="2023-12" db="EMBL/GenBank/DDBJ databases">
        <title>Novel isolates from deep terrestrial aquifers shed light on the physiology and ecology of the class Limnochordia.</title>
        <authorList>
            <person name="Karnachuk O.V."/>
            <person name="Lukina A.P."/>
            <person name="Avakyan M.R."/>
            <person name="Kadnikov V."/>
            <person name="Begmatov S."/>
            <person name="Beletsky A.V."/>
            <person name="Mardanov A.V."/>
            <person name="Ravin N.V."/>
        </authorList>
    </citation>
    <scope>NUCLEOTIDE SEQUENCE [LARGE SCALE GENOMIC DNA]</scope>
    <source>
        <strain evidence="13">LN</strain>
    </source>
</reference>
<evidence type="ECO:0000256" key="7">
    <source>
        <dbReference type="RuleBase" id="RU000716"/>
    </source>
</evidence>
<dbReference type="InterPro" id="IPR039425">
    <property type="entry name" value="RNA_pol_sigma-70-like"/>
</dbReference>
<evidence type="ECO:0000256" key="8">
    <source>
        <dbReference type="SAM" id="MobiDB-lite"/>
    </source>
</evidence>
<dbReference type="PANTHER" id="PTHR43133:SF8">
    <property type="entry name" value="RNA POLYMERASE SIGMA FACTOR HI_1459-RELATED"/>
    <property type="match status" value="1"/>
</dbReference>
<dbReference type="Proteomes" id="UP001333102">
    <property type="component" value="Chromosome"/>
</dbReference>
<dbReference type="InterPro" id="IPR013324">
    <property type="entry name" value="RNA_pol_sigma_r3/r4-like"/>
</dbReference>
<keyword evidence="13" id="KW-1185">Reference proteome</keyword>
<dbReference type="InterPro" id="IPR000838">
    <property type="entry name" value="RNA_pol_sigma70_ECF_CS"/>
</dbReference>
<dbReference type="SUPFAM" id="SSF88946">
    <property type="entry name" value="Sigma2 domain of RNA polymerase sigma factors"/>
    <property type="match status" value="1"/>
</dbReference>
<dbReference type="InterPro" id="IPR013249">
    <property type="entry name" value="RNA_pol_sigma70_r4_t2"/>
</dbReference>
<evidence type="ECO:0000256" key="1">
    <source>
        <dbReference type="ARBA" id="ARBA00010641"/>
    </source>
</evidence>
<dbReference type="InterPro" id="IPR032710">
    <property type="entry name" value="NTF2-like_dom_sf"/>
</dbReference>
<evidence type="ECO:0000313" key="13">
    <source>
        <dbReference type="Proteomes" id="UP001333102"/>
    </source>
</evidence>
<dbReference type="NCBIfam" id="TIGR02937">
    <property type="entry name" value="sigma70-ECF"/>
    <property type="match status" value="1"/>
</dbReference>
<name>A0ABZ1BQP2_9FIRM</name>